<dbReference type="InterPro" id="IPR024607">
    <property type="entry name" value="Sulfatase_CS"/>
</dbReference>
<dbReference type="PROSITE" id="PS00523">
    <property type="entry name" value="SULFATASE_1"/>
    <property type="match status" value="1"/>
</dbReference>
<dbReference type="AlphaFoldDB" id="A0A382BFU3"/>
<gene>
    <name evidence="6" type="ORF">METZ01_LOCUS165323</name>
</gene>
<evidence type="ECO:0000259" key="5">
    <source>
        <dbReference type="Pfam" id="PF00884"/>
    </source>
</evidence>
<keyword evidence="3" id="KW-0378">Hydrolase</keyword>
<dbReference type="PANTHER" id="PTHR42693:SF11">
    <property type="entry name" value="ARYLSULFATASE A"/>
    <property type="match status" value="1"/>
</dbReference>
<dbReference type="GO" id="GO:0004065">
    <property type="term" value="F:arylsulfatase activity"/>
    <property type="evidence" value="ECO:0007669"/>
    <property type="project" value="TreeGrafter"/>
</dbReference>
<comment type="similarity">
    <text evidence="1">Belongs to the sulfatase family.</text>
</comment>
<evidence type="ECO:0000256" key="4">
    <source>
        <dbReference type="ARBA" id="ARBA00022837"/>
    </source>
</evidence>
<evidence type="ECO:0000256" key="1">
    <source>
        <dbReference type="ARBA" id="ARBA00008779"/>
    </source>
</evidence>
<sequence>MRTPNIVIITADDLGYGDLGSYGHPNIRTPHLDRMADEGQRWTSFYSQAPVCSPSRAALLTGRVHLRSGMYGRQQGVFFPDSQAGLPAEE</sequence>
<feature type="domain" description="Sulfatase N-terminal" evidence="5">
    <location>
        <begin position="4"/>
        <end position="85"/>
    </location>
</feature>
<reference evidence="6" key="1">
    <citation type="submission" date="2018-05" db="EMBL/GenBank/DDBJ databases">
        <authorList>
            <person name="Lanie J.A."/>
            <person name="Ng W.-L."/>
            <person name="Kazmierczak K.M."/>
            <person name="Andrzejewski T.M."/>
            <person name="Davidsen T.M."/>
            <person name="Wayne K.J."/>
            <person name="Tettelin H."/>
            <person name="Glass J.I."/>
            <person name="Rusch D."/>
            <person name="Podicherti R."/>
            <person name="Tsui H.-C.T."/>
            <person name="Winkler M.E."/>
        </authorList>
    </citation>
    <scope>NUCLEOTIDE SEQUENCE</scope>
</reference>
<proteinExistence type="inferred from homology"/>
<dbReference type="GO" id="GO:0046872">
    <property type="term" value="F:metal ion binding"/>
    <property type="evidence" value="ECO:0007669"/>
    <property type="project" value="UniProtKB-KW"/>
</dbReference>
<evidence type="ECO:0000256" key="3">
    <source>
        <dbReference type="ARBA" id="ARBA00022801"/>
    </source>
</evidence>
<dbReference type="PANTHER" id="PTHR42693">
    <property type="entry name" value="ARYLSULFATASE FAMILY MEMBER"/>
    <property type="match status" value="1"/>
</dbReference>
<keyword evidence="4" id="KW-0106">Calcium</keyword>
<dbReference type="Pfam" id="PF00884">
    <property type="entry name" value="Sulfatase"/>
    <property type="match status" value="1"/>
</dbReference>
<feature type="non-terminal residue" evidence="6">
    <location>
        <position position="90"/>
    </location>
</feature>
<evidence type="ECO:0000256" key="2">
    <source>
        <dbReference type="ARBA" id="ARBA00022723"/>
    </source>
</evidence>
<keyword evidence="2" id="KW-0479">Metal-binding</keyword>
<dbReference type="Gene3D" id="3.40.720.10">
    <property type="entry name" value="Alkaline Phosphatase, subunit A"/>
    <property type="match status" value="1"/>
</dbReference>
<dbReference type="InterPro" id="IPR050738">
    <property type="entry name" value="Sulfatase"/>
</dbReference>
<dbReference type="SUPFAM" id="SSF53649">
    <property type="entry name" value="Alkaline phosphatase-like"/>
    <property type="match status" value="1"/>
</dbReference>
<name>A0A382BFU3_9ZZZZ</name>
<organism evidence="6">
    <name type="scientific">marine metagenome</name>
    <dbReference type="NCBI Taxonomy" id="408172"/>
    <lineage>
        <taxon>unclassified sequences</taxon>
        <taxon>metagenomes</taxon>
        <taxon>ecological metagenomes</taxon>
    </lineage>
</organism>
<dbReference type="InterPro" id="IPR000917">
    <property type="entry name" value="Sulfatase_N"/>
</dbReference>
<evidence type="ECO:0000313" key="6">
    <source>
        <dbReference type="EMBL" id="SVB12469.1"/>
    </source>
</evidence>
<accession>A0A382BFU3</accession>
<dbReference type="EMBL" id="UINC01029554">
    <property type="protein sequence ID" value="SVB12469.1"/>
    <property type="molecule type" value="Genomic_DNA"/>
</dbReference>
<dbReference type="InterPro" id="IPR017850">
    <property type="entry name" value="Alkaline_phosphatase_core_sf"/>
</dbReference>
<protein>
    <recommendedName>
        <fullName evidence="5">Sulfatase N-terminal domain-containing protein</fullName>
    </recommendedName>
</protein>